<dbReference type="InterPro" id="IPR056681">
    <property type="entry name" value="DUF7779"/>
</dbReference>
<dbReference type="Pfam" id="PF13424">
    <property type="entry name" value="TPR_12"/>
    <property type="match status" value="1"/>
</dbReference>
<feature type="repeat" description="TPR" evidence="1">
    <location>
        <begin position="1066"/>
        <end position="1099"/>
    </location>
</feature>
<evidence type="ECO:0008006" key="6">
    <source>
        <dbReference type="Google" id="ProtNLM"/>
    </source>
</evidence>
<dbReference type="Gene3D" id="1.25.40.10">
    <property type="entry name" value="Tetratricopeptide repeat domain"/>
    <property type="match status" value="2"/>
</dbReference>
<dbReference type="SMART" id="SM00028">
    <property type="entry name" value="TPR"/>
    <property type="match status" value="4"/>
</dbReference>
<evidence type="ECO:0000256" key="1">
    <source>
        <dbReference type="PROSITE-ProRule" id="PRU00339"/>
    </source>
</evidence>
<dbReference type="PANTHER" id="PTHR35205">
    <property type="entry name" value="NB-ARC AND TPR DOMAIN PROTEIN"/>
    <property type="match status" value="1"/>
</dbReference>
<dbReference type="Proteomes" id="UP001302367">
    <property type="component" value="Chromosome 8"/>
</dbReference>
<proteinExistence type="predicted"/>
<dbReference type="InterPro" id="IPR029058">
    <property type="entry name" value="AB_hydrolase_fold"/>
</dbReference>
<dbReference type="Gene3D" id="3.40.50.300">
    <property type="entry name" value="P-loop containing nucleotide triphosphate hydrolases"/>
    <property type="match status" value="1"/>
</dbReference>
<dbReference type="Pfam" id="PF00931">
    <property type="entry name" value="NB-ARC"/>
    <property type="match status" value="1"/>
</dbReference>
<dbReference type="InterPro" id="IPR019734">
    <property type="entry name" value="TPR_rpt"/>
</dbReference>
<evidence type="ECO:0000313" key="5">
    <source>
        <dbReference type="Proteomes" id="UP001302367"/>
    </source>
</evidence>
<feature type="domain" description="NB-ARC" evidence="2">
    <location>
        <begin position="418"/>
        <end position="548"/>
    </location>
</feature>
<dbReference type="InterPro" id="IPR027417">
    <property type="entry name" value="P-loop_NTPase"/>
</dbReference>
<dbReference type="Pfam" id="PF25000">
    <property type="entry name" value="DUF7779"/>
    <property type="match status" value="1"/>
</dbReference>
<dbReference type="Gene3D" id="3.40.50.1820">
    <property type="entry name" value="alpha/beta hydrolase"/>
    <property type="match status" value="1"/>
</dbReference>
<keyword evidence="5" id="KW-1185">Reference proteome</keyword>
<evidence type="ECO:0000259" key="3">
    <source>
        <dbReference type="Pfam" id="PF25000"/>
    </source>
</evidence>
<dbReference type="PROSITE" id="PS50005">
    <property type="entry name" value="TPR"/>
    <property type="match status" value="1"/>
</dbReference>
<dbReference type="PANTHER" id="PTHR35205:SF1">
    <property type="entry name" value="ZU5 DOMAIN-CONTAINING PROTEIN"/>
    <property type="match status" value="1"/>
</dbReference>
<dbReference type="InterPro" id="IPR011990">
    <property type="entry name" value="TPR-like_helical_dom_sf"/>
</dbReference>
<dbReference type="GeneID" id="35434640"/>
<feature type="domain" description="DUF7779" evidence="3">
    <location>
        <begin position="652"/>
        <end position="741"/>
    </location>
</feature>
<dbReference type="RefSeq" id="XP_065459572.1">
    <property type="nucleotide sequence ID" value="XM_065603500.1"/>
</dbReference>
<name>A0ABZ0P6Q8_CERBT</name>
<evidence type="ECO:0000313" key="4">
    <source>
        <dbReference type="EMBL" id="WPB07568.1"/>
    </source>
</evidence>
<dbReference type="InterPro" id="IPR002182">
    <property type="entry name" value="NB-ARC"/>
</dbReference>
<dbReference type="SUPFAM" id="SSF53474">
    <property type="entry name" value="alpha/beta-Hydrolases"/>
    <property type="match status" value="1"/>
</dbReference>
<evidence type="ECO:0000259" key="2">
    <source>
        <dbReference type="Pfam" id="PF00931"/>
    </source>
</evidence>
<protein>
    <recommendedName>
        <fullName evidence="6">NB-ARC domain-containing protein</fullName>
    </recommendedName>
</protein>
<dbReference type="EMBL" id="CP134191">
    <property type="protein sequence ID" value="WPB07568.1"/>
    <property type="molecule type" value="Genomic_DNA"/>
</dbReference>
<reference evidence="4 5" key="1">
    <citation type="submission" date="2023-09" db="EMBL/GenBank/DDBJ databases">
        <title>Complete-Gapless Cercospora beticola genome.</title>
        <authorList>
            <person name="Wyatt N.A."/>
            <person name="Spanner R.E."/>
            <person name="Bolton M.D."/>
        </authorList>
    </citation>
    <scope>NUCLEOTIDE SEQUENCE [LARGE SCALE GENOMIC DNA]</scope>
    <source>
        <strain evidence="4">Cb09-40</strain>
    </source>
</reference>
<sequence length="1124" mass="126506">MDWPYLRKLTNDEGFDATEIDLIFVPGCGTRSTGERLPEKWQSTFSRPGARVQAWTFEHRLRLDARFSWKALLAQGALLLQAIRKQRNQHSETRRPLFFVAHSLGGIVVKQALVLANQEHNLHQDIVTATLGLIFLGTPHSPSTMHAKLTLILKHLTSDLSRQSLAGLVASSHSIADLSTRFEDSGIRAAVLSVYETTGSRCKADKVFHRQRSITIIDHGSAQLGIAHEFCLGVHLQHGDLVDVLCEQNVSIDDFHQWLRAPLGNAGQNMQARLPPVSAKDAILALSRDFIVPNRVAEADDMGSPSTKPDQTRPTTHVFTRGSNSRVTNRAQSSVDAGTLLNGNKVVRPDYAPGQGTDTFDMSSILQTFDASDYQARLPCISINSMERNEHFFGRDEELRVLDRVLLPGNANSDPARPKYVALCGMPGVGKTEIALEFVHSRSDRFDAIFWIRADEKELLEFDLSQIPLQLELNKKSEVHYPVVNRELAKHWLANPIKRTEVAGGSLNETKAHWLIVFDNADDINVLLPLKQVYGKGSILVTSRDVNAKTIFDSHSIGRDVAPFTDTEGGECLIKMGARGSEEQACEISRTLGGLPLAIAQIAGVIRQQYLEMDDFLDLYLNDNERHGLLEESSDSQRETARGTIKSIWWRSELKDSTVVLLDLISFLDPGGVEEQLFLNSPKDIMTLPLYPETKLAYFQARAELLRSALVNRRKLDDEGHMLSVHRLLRETIRSRMSVERQKQICSAAVAMVYNSWPEVTPETLHKIALWGKRARLYPHVIAFKNHYEGAHGENGKVNADPKLAELLRQAGWWQYESGHPHFAKPFLDAALTIATHLDRATDGVLTLLCDISFALAATSNAMNDQEACATHSQMFLKMKKEACQASDEPDIGLALAYNECGIGHMMQGSVEQAEKLFNKSIKTYRSLTNFQDHMASFPVVNLGLLYWLGNRLDEAYEMLLSGLRAREDKFGYMDTESFETGRFLHALGNVQFDRRQRLESESYHRRALQQYQSTIGLKHHRTADVCHKVAQHCVRREDHISARKLLYEALSVWEAHPESYRCEIARSTFLLSKSYFATNDEDPAVKCFQRAVELRRQVKHATAKPDSELREADFDALVTFWSK</sequence>
<dbReference type="SUPFAM" id="SSF52540">
    <property type="entry name" value="P-loop containing nucleoside triphosphate hydrolases"/>
    <property type="match status" value="1"/>
</dbReference>
<keyword evidence="1" id="KW-0802">TPR repeat</keyword>
<accession>A0ABZ0P6Q8</accession>
<gene>
    <name evidence="4" type="ORF">RHO25_012229</name>
</gene>
<dbReference type="SUPFAM" id="SSF48452">
    <property type="entry name" value="TPR-like"/>
    <property type="match status" value="1"/>
</dbReference>
<organism evidence="4 5">
    <name type="scientific">Cercospora beticola</name>
    <name type="common">Sugarbeet leaf spot fungus</name>
    <dbReference type="NCBI Taxonomy" id="122368"/>
    <lineage>
        <taxon>Eukaryota</taxon>
        <taxon>Fungi</taxon>
        <taxon>Dikarya</taxon>
        <taxon>Ascomycota</taxon>
        <taxon>Pezizomycotina</taxon>
        <taxon>Dothideomycetes</taxon>
        <taxon>Dothideomycetidae</taxon>
        <taxon>Mycosphaerellales</taxon>
        <taxon>Mycosphaerellaceae</taxon>
        <taxon>Cercospora</taxon>
    </lineage>
</organism>